<comment type="caution">
    <text evidence="4">The sequence shown here is derived from an EMBL/GenBank/DDBJ whole genome shotgun (WGS) entry which is preliminary data.</text>
</comment>
<dbReference type="GO" id="GO:0005524">
    <property type="term" value="F:ATP binding"/>
    <property type="evidence" value="ECO:0007669"/>
    <property type="project" value="UniProtKB-KW"/>
</dbReference>
<keyword evidence="5" id="KW-1185">Reference proteome</keyword>
<name>A0A4V3D7N8_9GAMM</name>
<feature type="binding site" evidence="3">
    <location>
        <begin position="33"/>
        <end position="40"/>
    </location>
    <ligand>
        <name>ATP</name>
        <dbReference type="ChEBI" id="CHEBI:30616"/>
    </ligand>
</feature>
<dbReference type="GO" id="GO:0016887">
    <property type="term" value="F:ATP hydrolysis activity"/>
    <property type="evidence" value="ECO:0007669"/>
    <property type="project" value="TreeGrafter"/>
</dbReference>
<dbReference type="AlphaFoldDB" id="A0A4V3D7N8"/>
<evidence type="ECO:0000256" key="2">
    <source>
        <dbReference type="ARBA" id="ARBA00022840"/>
    </source>
</evidence>
<dbReference type="InterPro" id="IPR027417">
    <property type="entry name" value="P-loop_NTPase"/>
</dbReference>
<keyword evidence="4" id="KW-0969">Cilium</keyword>
<protein>
    <submittedName>
        <fullName evidence="4">Flagellar biosynthesis protein FlhG</fullName>
    </submittedName>
</protein>
<evidence type="ECO:0000313" key="4">
    <source>
        <dbReference type="EMBL" id="TDQ48577.1"/>
    </source>
</evidence>
<organism evidence="4 5">
    <name type="scientific">Permianibacter aggregans</name>
    <dbReference type="NCBI Taxonomy" id="1510150"/>
    <lineage>
        <taxon>Bacteria</taxon>
        <taxon>Pseudomonadati</taxon>
        <taxon>Pseudomonadota</taxon>
        <taxon>Gammaproteobacteria</taxon>
        <taxon>Pseudomonadales</taxon>
        <taxon>Pseudomonadaceae</taxon>
        <taxon>Permianibacter</taxon>
    </lineage>
</organism>
<gene>
    <name evidence="4" type="ORF">EV696_10617</name>
</gene>
<evidence type="ECO:0000256" key="3">
    <source>
        <dbReference type="PIRSR" id="PIRSR003092-1"/>
    </source>
</evidence>
<dbReference type="SUPFAM" id="SSF52540">
    <property type="entry name" value="P-loop containing nucleoside triphosphate hydrolases"/>
    <property type="match status" value="1"/>
</dbReference>
<dbReference type="Pfam" id="PF10609">
    <property type="entry name" value="ParA"/>
    <property type="match status" value="1"/>
</dbReference>
<keyword evidence="1 3" id="KW-0547">Nucleotide-binding</keyword>
<dbReference type="GO" id="GO:0005829">
    <property type="term" value="C:cytosol"/>
    <property type="evidence" value="ECO:0007669"/>
    <property type="project" value="TreeGrafter"/>
</dbReference>
<dbReference type="InterPro" id="IPR033756">
    <property type="entry name" value="YlxH/NBP35"/>
</dbReference>
<evidence type="ECO:0000256" key="1">
    <source>
        <dbReference type="ARBA" id="ARBA00022741"/>
    </source>
</evidence>
<dbReference type="CDD" id="cd02038">
    <property type="entry name" value="FlhG-like"/>
    <property type="match status" value="1"/>
</dbReference>
<dbReference type="GO" id="GO:0009898">
    <property type="term" value="C:cytoplasmic side of plasma membrane"/>
    <property type="evidence" value="ECO:0007669"/>
    <property type="project" value="TreeGrafter"/>
</dbReference>
<dbReference type="Gene3D" id="3.40.50.300">
    <property type="entry name" value="P-loop containing nucleotide triphosphate hydrolases"/>
    <property type="match status" value="1"/>
</dbReference>
<dbReference type="PANTHER" id="PTHR43384:SF4">
    <property type="entry name" value="CELLULOSE BIOSYNTHESIS PROTEIN BCSQ-RELATED"/>
    <property type="match status" value="1"/>
</dbReference>
<dbReference type="GO" id="GO:0051782">
    <property type="term" value="P:negative regulation of cell division"/>
    <property type="evidence" value="ECO:0007669"/>
    <property type="project" value="TreeGrafter"/>
</dbReference>
<keyword evidence="4" id="KW-0966">Cell projection</keyword>
<dbReference type="InterPro" id="IPR033875">
    <property type="entry name" value="FlhG"/>
</dbReference>
<dbReference type="PANTHER" id="PTHR43384">
    <property type="entry name" value="SEPTUM SITE-DETERMINING PROTEIN MIND HOMOLOG, CHLOROPLASTIC-RELATED"/>
    <property type="match status" value="1"/>
</dbReference>
<dbReference type="EMBL" id="SNYM01000006">
    <property type="protein sequence ID" value="TDQ48577.1"/>
    <property type="molecule type" value="Genomic_DNA"/>
</dbReference>
<keyword evidence="4" id="KW-0282">Flagellum</keyword>
<proteinExistence type="predicted"/>
<dbReference type="Proteomes" id="UP000295375">
    <property type="component" value="Unassembled WGS sequence"/>
</dbReference>
<keyword evidence="2 3" id="KW-0067">ATP-binding</keyword>
<dbReference type="InterPro" id="IPR025501">
    <property type="entry name" value="MinD_FleN"/>
</dbReference>
<sequence length="298" mass="32193">MLAYNATGLNQAVGIKRMTNVRPVKVISVTGGKGGVGKTSVTVNLAVALAEQGHSVMLMDADLGLANIDVMLGLKPHKNLSHVLSGEAEINDILVEGPGGIHIVPASSGTQAMSQLSPAEHAGLIQAFSQIGQQIDYLIIDTAAGISDTVVSFTQASQDILFVVCDEPTSITDAYALMKVLNKDYRLNRFRVLANQVRSPAEGREVFQRLARVCERFLDVTLDYVGSVPFDEHLRKAIKKQRAVMELFPRSPVSMALRQLAKKVETWPLPVAPGGHIEFFMERLVQASLASGMTESVT</sequence>
<dbReference type="FunFam" id="3.40.50.300:FF:000158">
    <property type="entry name" value="Site-determining protein"/>
    <property type="match status" value="1"/>
</dbReference>
<dbReference type="PIRSF" id="PIRSF003092">
    <property type="entry name" value="MinD"/>
    <property type="match status" value="1"/>
</dbReference>
<reference evidence="4 5" key="1">
    <citation type="submission" date="2019-03" db="EMBL/GenBank/DDBJ databases">
        <title>Genomic Encyclopedia of Type Strains, Phase IV (KMG-IV): sequencing the most valuable type-strain genomes for metagenomic binning, comparative biology and taxonomic classification.</title>
        <authorList>
            <person name="Goeker M."/>
        </authorList>
    </citation>
    <scope>NUCLEOTIDE SEQUENCE [LARGE SCALE GENOMIC DNA]</scope>
    <source>
        <strain evidence="4 5">DSM 103792</strain>
    </source>
</reference>
<accession>A0A4V3D7N8</accession>
<dbReference type="InterPro" id="IPR050625">
    <property type="entry name" value="ParA/MinD_ATPase"/>
</dbReference>
<evidence type="ECO:0000313" key="5">
    <source>
        <dbReference type="Proteomes" id="UP000295375"/>
    </source>
</evidence>